<dbReference type="AlphaFoldDB" id="A0A5B9P2G2"/>
<feature type="compositionally biased region" description="Basic and acidic residues" evidence="1">
    <location>
        <begin position="13"/>
        <end position="24"/>
    </location>
</feature>
<organism evidence="2 3">
    <name type="scientific">Mariniblastus fucicola</name>
    <dbReference type="NCBI Taxonomy" id="980251"/>
    <lineage>
        <taxon>Bacteria</taxon>
        <taxon>Pseudomonadati</taxon>
        <taxon>Planctomycetota</taxon>
        <taxon>Planctomycetia</taxon>
        <taxon>Pirellulales</taxon>
        <taxon>Pirellulaceae</taxon>
        <taxon>Mariniblastus</taxon>
    </lineage>
</organism>
<evidence type="ECO:0000256" key="1">
    <source>
        <dbReference type="SAM" id="MobiDB-lite"/>
    </source>
</evidence>
<evidence type="ECO:0000313" key="2">
    <source>
        <dbReference type="EMBL" id="QEG20528.1"/>
    </source>
</evidence>
<name>A0A5B9P2G2_9BACT</name>
<dbReference type="Proteomes" id="UP000322214">
    <property type="component" value="Chromosome"/>
</dbReference>
<dbReference type="STRING" id="980251.GCA_001642875_02439"/>
<gene>
    <name evidence="2" type="ORF">MFFC18_03770</name>
</gene>
<evidence type="ECO:0000313" key="3">
    <source>
        <dbReference type="Proteomes" id="UP000322214"/>
    </source>
</evidence>
<dbReference type="EMBL" id="CP042912">
    <property type="protein sequence ID" value="QEG20528.1"/>
    <property type="molecule type" value="Genomic_DNA"/>
</dbReference>
<keyword evidence="3" id="KW-1185">Reference proteome</keyword>
<dbReference type="KEGG" id="mff:MFFC18_03770"/>
<feature type="compositionally biased region" description="Basic residues" evidence="1">
    <location>
        <begin position="37"/>
        <end position="48"/>
    </location>
</feature>
<sequence length="48" mass="5626">MRYATADEIGMSKSEKDRLMEPSRKLARFTTTLSQKPGRKPTRKSWPR</sequence>
<feature type="region of interest" description="Disordered" evidence="1">
    <location>
        <begin position="1"/>
        <end position="48"/>
    </location>
</feature>
<reference evidence="2 3" key="1">
    <citation type="submission" date="2019-08" db="EMBL/GenBank/DDBJ databases">
        <title>Deep-cultivation of Planctomycetes and their phenomic and genomic characterization uncovers novel biology.</title>
        <authorList>
            <person name="Wiegand S."/>
            <person name="Jogler M."/>
            <person name="Boedeker C."/>
            <person name="Pinto D."/>
            <person name="Vollmers J."/>
            <person name="Rivas-Marin E."/>
            <person name="Kohn T."/>
            <person name="Peeters S.H."/>
            <person name="Heuer A."/>
            <person name="Rast P."/>
            <person name="Oberbeckmann S."/>
            <person name="Bunk B."/>
            <person name="Jeske O."/>
            <person name="Meyerdierks A."/>
            <person name="Storesund J.E."/>
            <person name="Kallscheuer N."/>
            <person name="Luecker S."/>
            <person name="Lage O.M."/>
            <person name="Pohl T."/>
            <person name="Merkel B.J."/>
            <person name="Hornburger P."/>
            <person name="Mueller R.-W."/>
            <person name="Bruemmer F."/>
            <person name="Labrenz M."/>
            <person name="Spormann A.M."/>
            <person name="Op den Camp H."/>
            <person name="Overmann J."/>
            <person name="Amann R."/>
            <person name="Jetten M.S.M."/>
            <person name="Mascher T."/>
            <person name="Medema M.H."/>
            <person name="Devos D.P."/>
            <person name="Kaster A.-K."/>
            <person name="Ovreas L."/>
            <person name="Rohde M."/>
            <person name="Galperin M.Y."/>
            <person name="Jogler C."/>
        </authorList>
    </citation>
    <scope>NUCLEOTIDE SEQUENCE [LARGE SCALE GENOMIC DNA]</scope>
    <source>
        <strain evidence="2 3">FC18</strain>
    </source>
</reference>
<proteinExistence type="predicted"/>
<accession>A0A5B9P2G2</accession>
<protein>
    <submittedName>
        <fullName evidence="2">Uncharacterized protein</fullName>
    </submittedName>
</protein>